<dbReference type="PANTHER" id="PTHR23235">
    <property type="entry name" value="KRUEPPEL-LIKE TRANSCRIPTION FACTOR"/>
    <property type="match status" value="1"/>
</dbReference>
<dbReference type="SMART" id="SM00355">
    <property type="entry name" value="ZnF_C2H2"/>
    <property type="match status" value="3"/>
</dbReference>
<dbReference type="PROSITE" id="PS50157">
    <property type="entry name" value="ZINC_FINGER_C2H2_2"/>
    <property type="match status" value="2"/>
</dbReference>
<feature type="domain" description="C2H2-type" evidence="7">
    <location>
        <begin position="194"/>
        <end position="223"/>
    </location>
</feature>
<comment type="caution">
    <text evidence="8">The sequence shown here is derived from an EMBL/GenBank/DDBJ whole genome shotgun (WGS) entry which is preliminary data.</text>
</comment>
<feature type="compositionally biased region" description="Polar residues" evidence="6">
    <location>
        <begin position="10"/>
        <end position="25"/>
    </location>
</feature>
<evidence type="ECO:0000256" key="4">
    <source>
        <dbReference type="ARBA" id="ARBA00022833"/>
    </source>
</evidence>
<keyword evidence="2" id="KW-0677">Repeat</keyword>
<keyword evidence="4" id="KW-0862">Zinc</keyword>
<name>A0ABD2PXQ0_9PLAT</name>
<dbReference type="Proteomes" id="UP001626550">
    <property type="component" value="Unassembled WGS sequence"/>
</dbReference>
<dbReference type="SUPFAM" id="SSF57667">
    <property type="entry name" value="beta-beta-alpha zinc fingers"/>
    <property type="match status" value="1"/>
</dbReference>
<dbReference type="InterPro" id="IPR013087">
    <property type="entry name" value="Znf_C2H2_type"/>
</dbReference>
<proteinExistence type="predicted"/>
<dbReference type="FunFam" id="3.30.160.60:FF:000072">
    <property type="entry name" value="zinc finger protein 143 isoform X1"/>
    <property type="match status" value="1"/>
</dbReference>
<evidence type="ECO:0000256" key="6">
    <source>
        <dbReference type="SAM" id="MobiDB-lite"/>
    </source>
</evidence>
<evidence type="ECO:0000256" key="1">
    <source>
        <dbReference type="ARBA" id="ARBA00022723"/>
    </source>
</evidence>
<dbReference type="PROSITE" id="PS00028">
    <property type="entry name" value="ZINC_FINGER_C2H2_1"/>
    <property type="match status" value="2"/>
</dbReference>
<dbReference type="Gene3D" id="3.30.160.60">
    <property type="entry name" value="Classic Zinc Finger"/>
    <property type="match status" value="2"/>
</dbReference>
<feature type="region of interest" description="Disordered" evidence="6">
    <location>
        <begin position="1"/>
        <end position="25"/>
    </location>
</feature>
<dbReference type="Pfam" id="PF00096">
    <property type="entry name" value="zf-C2H2"/>
    <property type="match status" value="2"/>
</dbReference>
<keyword evidence="9" id="KW-1185">Reference proteome</keyword>
<keyword evidence="3 5" id="KW-0863">Zinc-finger</keyword>
<feature type="domain" description="C2H2-type" evidence="7">
    <location>
        <begin position="164"/>
        <end position="193"/>
    </location>
</feature>
<evidence type="ECO:0000259" key="7">
    <source>
        <dbReference type="PROSITE" id="PS50157"/>
    </source>
</evidence>
<evidence type="ECO:0000256" key="5">
    <source>
        <dbReference type="PROSITE-ProRule" id="PRU00042"/>
    </source>
</evidence>
<evidence type="ECO:0000256" key="3">
    <source>
        <dbReference type="ARBA" id="ARBA00022771"/>
    </source>
</evidence>
<gene>
    <name evidence="8" type="ORF">Ciccas_009550</name>
</gene>
<reference evidence="8 9" key="1">
    <citation type="submission" date="2024-11" db="EMBL/GenBank/DDBJ databases">
        <title>Adaptive evolution of stress response genes in parasites aligns with host niche diversity.</title>
        <authorList>
            <person name="Hahn C."/>
            <person name="Resl P."/>
        </authorList>
    </citation>
    <scope>NUCLEOTIDE SEQUENCE [LARGE SCALE GENOMIC DNA]</scope>
    <source>
        <strain evidence="8">EGGRZ-B1_66</strain>
        <tissue evidence="8">Body</tissue>
    </source>
</reference>
<dbReference type="GO" id="GO:0008270">
    <property type="term" value="F:zinc ion binding"/>
    <property type="evidence" value="ECO:0007669"/>
    <property type="project" value="UniProtKB-KW"/>
</dbReference>
<accession>A0ABD2PXQ0</accession>
<dbReference type="EMBL" id="JBJKFK010001980">
    <property type="protein sequence ID" value="KAL3311868.1"/>
    <property type="molecule type" value="Genomic_DNA"/>
</dbReference>
<protein>
    <recommendedName>
        <fullName evidence="7">C2H2-type domain-containing protein</fullName>
    </recommendedName>
</protein>
<dbReference type="InterPro" id="IPR036236">
    <property type="entry name" value="Znf_C2H2_sf"/>
</dbReference>
<evidence type="ECO:0000256" key="2">
    <source>
        <dbReference type="ARBA" id="ARBA00022737"/>
    </source>
</evidence>
<keyword evidence="1" id="KW-0479">Metal-binding</keyword>
<dbReference type="AlphaFoldDB" id="A0ABD2PXQ0"/>
<dbReference type="FunFam" id="3.30.160.60:FF:000125">
    <property type="entry name" value="Putative zinc finger protein 143"/>
    <property type="match status" value="1"/>
</dbReference>
<evidence type="ECO:0000313" key="8">
    <source>
        <dbReference type="EMBL" id="KAL3311868.1"/>
    </source>
</evidence>
<evidence type="ECO:0000313" key="9">
    <source>
        <dbReference type="Proteomes" id="UP001626550"/>
    </source>
</evidence>
<sequence>MDSGVVNCESGRQVTQPNSPQFSSPLQNSSCAKVFESSTDSSNFYDLLCRRLDASNSSNWFDENFRQNHISQLGACSSESAPLTFLDDSANSYRNWYSGETQPNQYEETWSQQNYPSTIFNSYEVNASSTPILAGEKRSLTPSRTVASTKKYSSKATKEAMKMFSCHVPGCGKVFRMPNHLKTHLRYHTNERPFVCNWLLCNKRFSRSDELQEHLNTHNGERKFFCPHCFEQFPNDHLLGQHLQTQICICKK</sequence>
<organism evidence="8 9">
    <name type="scientific">Cichlidogyrus casuarinus</name>
    <dbReference type="NCBI Taxonomy" id="1844966"/>
    <lineage>
        <taxon>Eukaryota</taxon>
        <taxon>Metazoa</taxon>
        <taxon>Spiralia</taxon>
        <taxon>Lophotrochozoa</taxon>
        <taxon>Platyhelminthes</taxon>
        <taxon>Monogenea</taxon>
        <taxon>Monopisthocotylea</taxon>
        <taxon>Dactylogyridea</taxon>
        <taxon>Ancyrocephalidae</taxon>
        <taxon>Cichlidogyrus</taxon>
    </lineage>
</organism>
<dbReference type="PANTHER" id="PTHR23235:SF120">
    <property type="entry name" value="KRUPPEL-LIKE FACTOR 15"/>
    <property type="match status" value="1"/>
</dbReference>